<dbReference type="OrthoDB" id="8482295at2"/>
<gene>
    <name evidence="1" type="ORF">DFR29_111169</name>
</gene>
<evidence type="ECO:0000313" key="2">
    <source>
        <dbReference type="Proteomes" id="UP000295293"/>
    </source>
</evidence>
<dbReference type="EMBL" id="SNZH01000011">
    <property type="protein sequence ID" value="TDR41255.1"/>
    <property type="molecule type" value="Genomic_DNA"/>
</dbReference>
<organism evidence="1 2">
    <name type="scientific">Tahibacter aquaticus</name>
    <dbReference type="NCBI Taxonomy" id="520092"/>
    <lineage>
        <taxon>Bacteria</taxon>
        <taxon>Pseudomonadati</taxon>
        <taxon>Pseudomonadota</taxon>
        <taxon>Gammaproteobacteria</taxon>
        <taxon>Lysobacterales</taxon>
        <taxon>Rhodanobacteraceae</taxon>
        <taxon>Tahibacter</taxon>
    </lineage>
</organism>
<dbReference type="Proteomes" id="UP000295293">
    <property type="component" value="Unassembled WGS sequence"/>
</dbReference>
<dbReference type="AlphaFoldDB" id="A0A4R6YSM9"/>
<sequence>MTLTDAEIARLGHDLPDLSTWGADMLVPFPARRLRHASVVWINRRWFRACGLDASSAEVDARLCHWLIDEFAHVVPRPEDTEASFAAGGREWFADRYGGTGWVPHGGSGRAGIAGRFQAKGIGVTPLVGRDADWLHAHGCLWLEEAIRETICAEIACAEFPHSGVPVLAILDTGLNAEMPPGQLGERRAILIRPCVIRPSHLQRAPLFKPFDAGSAAQPADARRTRDAVRTFFAAGAGWPGLIQLARRVAEQIAFGLVHRLDHGGYFSSNLGMDGELLDFGSMHASADWRREPVAGGSADAVTVFSAVLASLHFYLYKHAAEHLHTCTSAAASDEKLLAYFAQQHDRAVVREIRRYWALDAYSSESTDRMIAAMRRVIARGATLALDKPAAGPLAADLSAIDGALHEAADPAQRRRAWAAASRHSLPRALLDRTQLQAVIHAQVCNARTTTAPPRDTVQNAIRHCVTLSRRCWPRLPRNLIVLAQHGDDDSDVLLCVDPGSGEHALWIEAVSADATVVVFGQRLDTATTASFCVDAGSSSACLRIPCAPTVEDAAQSVLIGTAVLHLPPFALRYAEPDWIAMPPPDSAVTP</sequence>
<evidence type="ECO:0000313" key="1">
    <source>
        <dbReference type="EMBL" id="TDR41255.1"/>
    </source>
</evidence>
<proteinExistence type="predicted"/>
<comment type="caution">
    <text evidence="1">The sequence shown here is derived from an EMBL/GenBank/DDBJ whole genome shotgun (WGS) entry which is preliminary data.</text>
</comment>
<dbReference type="RefSeq" id="WP_133820003.1">
    <property type="nucleotide sequence ID" value="NZ_SNZH01000011.1"/>
</dbReference>
<name>A0A4R6YSM9_9GAMM</name>
<reference evidence="1 2" key="1">
    <citation type="submission" date="2019-03" db="EMBL/GenBank/DDBJ databases">
        <title>Genomic Encyclopedia of Type Strains, Phase IV (KMG-IV): sequencing the most valuable type-strain genomes for metagenomic binning, comparative biology and taxonomic classification.</title>
        <authorList>
            <person name="Goeker M."/>
        </authorList>
    </citation>
    <scope>NUCLEOTIDE SEQUENCE [LARGE SCALE GENOMIC DNA]</scope>
    <source>
        <strain evidence="1 2">DSM 21667</strain>
    </source>
</reference>
<protein>
    <submittedName>
        <fullName evidence="1">Uncharacterized protein</fullName>
    </submittedName>
</protein>
<keyword evidence="2" id="KW-1185">Reference proteome</keyword>
<accession>A0A4R6YSM9</accession>